<evidence type="ECO:0000259" key="1">
    <source>
        <dbReference type="Pfam" id="PF21778"/>
    </source>
</evidence>
<proteinExistence type="predicted"/>
<dbReference type="OrthoDB" id="1753686at2"/>
<reference evidence="2 3" key="1">
    <citation type="submission" date="2016-11" db="EMBL/GenBank/DDBJ databases">
        <authorList>
            <person name="Varghese N."/>
            <person name="Submissions S."/>
        </authorList>
    </citation>
    <scope>NUCLEOTIDE SEQUENCE [LARGE SCALE GENOMIC DNA]</scope>
    <source>
        <strain evidence="2 3">DSM 19027</strain>
    </source>
</reference>
<keyword evidence="3" id="KW-1185">Reference proteome</keyword>
<name>A0A1M6BLT8_9FIRM</name>
<evidence type="ECO:0000313" key="3">
    <source>
        <dbReference type="Proteomes" id="UP000324781"/>
    </source>
</evidence>
<protein>
    <recommendedName>
        <fullName evidence="1">DUF6873 domain-containing protein</fullName>
    </recommendedName>
</protein>
<gene>
    <name evidence="2" type="ORF">SAMN05444373_100354</name>
</gene>
<dbReference type="AlphaFoldDB" id="A0A1M6BLT8"/>
<dbReference type="EMBL" id="FQZP01000003">
    <property type="protein sequence ID" value="SHI49664.1"/>
    <property type="molecule type" value="Genomic_DNA"/>
</dbReference>
<feature type="domain" description="DUF6873" evidence="1">
    <location>
        <begin position="18"/>
        <end position="246"/>
    </location>
</feature>
<evidence type="ECO:0000313" key="2">
    <source>
        <dbReference type="EMBL" id="SHI49664.1"/>
    </source>
</evidence>
<dbReference type="InterPro" id="IPR049238">
    <property type="entry name" value="DUF6873"/>
</dbReference>
<dbReference type="Proteomes" id="UP000324781">
    <property type="component" value="Unassembled WGS sequence"/>
</dbReference>
<dbReference type="Pfam" id="PF21778">
    <property type="entry name" value="DUF6873"/>
    <property type="match status" value="1"/>
</dbReference>
<accession>A0A1M6BLT8</accession>
<sequence length="251" mass="26794">MKPLSCPYIPDGRVAAMLVSGDMPDGMANILRRSVPVLIRTMPLAGLPDPVSSHPDMQLIIPAEGVIVHAPNLHPRTAEQLRGLGFELVPGERTPAGSYPWDIPYNVAIAGRHAFLNTRYADRVVLGWLEKTGRIISHVNQGYAKCSVCILNDEALITADEGIFRAARGNNMDALLIAPQKSIAIPGYEYGFIGGATGLLSGHEMGFCGDVHALDSAEAILAFLQKHGIKPVSLAQSAVQDLGSLIPLCTV</sequence>
<organism evidence="2 3">
    <name type="scientific">Thermoclostridium caenicola</name>
    <dbReference type="NCBI Taxonomy" id="659425"/>
    <lineage>
        <taxon>Bacteria</taxon>
        <taxon>Bacillati</taxon>
        <taxon>Bacillota</taxon>
        <taxon>Clostridia</taxon>
        <taxon>Eubacteriales</taxon>
        <taxon>Oscillospiraceae</taxon>
        <taxon>Thermoclostridium</taxon>
    </lineage>
</organism>
<dbReference type="RefSeq" id="WP_149677600.1">
    <property type="nucleotide sequence ID" value="NZ_DAONMB010000117.1"/>
</dbReference>